<dbReference type="Proteomes" id="UP000002139">
    <property type="component" value="Chromosome"/>
</dbReference>
<reference evidence="7 8" key="1">
    <citation type="journal article" date="2007" name="Nat. Biotechnol.">
        <title>Complete genome sequence of the myxobacterium Sorangium cellulosum.</title>
        <authorList>
            <person name="Schneiker S."/>
            <person name="Perlova O."/>
            <person name="Kaiser O."/>
            <person name="Gerth K."/>
            <person name="Alici A."/>
            <person name="Altmeyer M.O."/>
            <person name="Bartels D."/>
            <person name="Bekel T."/>
            <person name="Beyer S."/>
            <person name="Bode E."/>
            <person name="Bode H.B."/>
            <person name="Bolten C.J."/>
            <person name="Choudhuri J.V."/>
            <person name="Doss S."/>
            <person name="Elnakady Y.A."/>
            <person name="Frank B."/>
            <person name="Gaigalat L."/>
            <person name="Goesmann A."/>
            <person name="Groeger C."/>
            <person name="Gross F."/>
            <person name="Jelsbak L."/>
            <person name="Jelsbak L."/>
            <person name="Kalinowski J."/>
            <person name="Kegler C."/>
            <person name="Knauber T."/>
            <person name="Konietzny S."/>
            <person name="Kopp M."/>
            <person name="Krause L."/>
            <person name="Krug D."/>
            <person name="Linke B."/>
            <person name="Mahmud T."/>
            <person name="Martinez-Arias R."/>
            <person name="McHardy A.C."/>
            <person name="Merai M."/>
            <person name="Meyer F."/>
            <person name="Mormann S."/>
            <person name="Munoz-Dorado J."/>
            <person name="Perez J."/>
            <person name="Pradella S."/>
            <person name="Rachid S."/>
            <person name="Raddatz G."/>
            <person name="Rosenau F."/>
            <person name="Rueckert C."/>
            <person name="Sasse F."/>
            <person name="Scharfe M."/>
            <person name="Schuster S.C."/>
            <person name="Suen G."/>
            <person name="Treuner-Lange A."/>
            <person name="Velicer G.J."/>
            <person name="Vorholter F.-J."/>
            <person name="Weissman K.J."/>
            <person name="Welch R.D."/>
            <person name="Wenzel S.C."/>
            <person name="Whitworth D.E."/>
            <person name="Wilhelm S."/>
            <person name="Wittmann C."/>
            <person name="Bloecker H."/>
            <person name="Puehler A."/>
            <person name="Mueller R."/>
        </authorList>
    </citation>
    <scope>NUCLEOTIDE SEQUENCE [LARGE SCALE GENOMIC DNA]</scope>
    <source>
        <strain evidence="8">So ce56</strain>
    </source>
</reference>
<dbReference type="PANTHER" id="PTHR40079:SF4">
    <property type="entry name" value="GH26 DOMAIN-CONTAINING PROTEIN-RELATED"/>
    <property type="match status" value="1"/>
</dbReference>
<gene>
    <name evidence="7" type="ordered locus">sce0808</name>
</gene>
<dbReference type="KEGG" id="scl:sce0808"/>
<feature type="compositionally biased region" description="Gly residues" evidence="5">
    <location>
        <begin position="34"/>
        <end position="56"/>
    </location>
</feature>
<proteinExistence type="inferred from homology"/>
<evidence type="ECO:0000313" key="7">
    <source>
        <dbReference type="EMBL" id="CAN90965.1"/>
    </source>
</evidence>
<evidence type="ECO:0000256" key="2">
    <source>
        <dbReference type="ARBA" id="ARBA00022801"/>
    </source>
</evidence>
<name>A9EPC6_SORC5</name>
<dbReference type="eggNOG" id="COG4124">
    <property type="taxonomic scope" value="Bacteria"/>
</dbReference>
<feature type="region of interest" description="Disordered" evidence="5">
    <location>
        <begin position="25"/>
        <end position="89"/>
    </location>
</feature>
<keyword evidence="8" id="KW-1185">Reference proteome</keyword>
<feature type="active site" description="Proton donor" evidence="4">
    <location>
        <position position="313"/>
    </location>
</feature>
<feature type="active site" description="Nucleophile" evidence="4">
    <location>
        <position position="495"/>
    </location>
</feature>
<evidence type="ECO:0000259" key="6">
    <source>
        <dbReference type="PROSITE" id="PS51764"/>
    </source>
</evidence>
<evidence type="ECO:0000256" key="1">
    <source>
        <dbReference type="ARBA" id="ARBA00007754"/>
    </source>
</evidence>
<dbReference type="STRING" id="448385.sce0808"/>
<dbReference type="RefSeq" id="WP_012233443.1">
    <property type="nucleotide sequence ID" value="NC_010162.1"/>
</dbReference>
<evidence type="ECO:0000256" key="3">
    <source>
        <dbReference type="ARBA" id="ARBA00023295"/>
    </source>
</evidence>
<dbReference type="InterPro" id="IPR022790">
    <property type="entry name" value="GH26_dom"/>
</dbReference>
<dbReference type="AlphaFoldDB" id="A9EPC6"/>
<comment type="similarity">
    <text evidence="1 4">Belongs to the glycosyl hydrolase 26 family.</text>
</comment>
<keyword evidence="2 4" id="KW-0378">Hydrolase</keyword>
<dbReference type="HOGENOM" id="CLU_426935_0_0_7"/>
<dbReference type="Pfam" id="PF02156">
    <property type="entry name" value="Glyco_hydro_26"/>
    <property type="match status" value="1"/>
</dbReference>
<dbReference type="GO" id="GO:0016985">
    <property type="term" value="F:mannan endo-1,4-beta-mannosidase activity"/>
    <property type="evidence" value="ECO:0007669"/>
    <property type="project" value="InterPro"/>
</dbReference>
<dbReference type="PROSITE" id="PS51764">
    <property type="entry name" value="GH26"/>
    <property type="match status" value="1"/>
</dbReference>
<keyword evidence="3 4" id="KW-0326">Glycosidase</keyword>
<dbReference type="SUPFAM" id="SSF51445">
    <property type="entry name" value="(Trans)glycosidases"/>
    <property type="match status" value="1"/>
</dbReference>
<dbReference type="GO" id="GO:0006080">
    <property type="term" value="P:substituted mannan metabolic process"/>
    <property type="evidence" value="ECO:0007669"/>
    <property type="project" value="InterPro"/>
</dbReference>
<sequence length="641" mass="68285">MNLVPLSPRVYAAFLLCLTAACGSSDEDTPPGGTSSGTSGGASSGTSGGASSGTSGGASSSTSSSTSSGTGGAPGDTPEFPDTPRGDLLEDLWTSSRAGKFRFGYENAITWGLYDPGTKQLVSTNDWFSSMAGPASRGERGWSSDAGATVGENPGLLGVSLDAMVFDPVPWNRRDVTADAAAYMLEQPGGMVAFDWHTPPCTYDISTSDFADAIETPLATITVDGQSVPIHAQGGGTPFYAETYYSRSLGSSADIPENLKCICKIANDVPIEQGTHAGISARDWLVAHAKYVAQFFREHGLDGKPIVLRPFHEHTGGWFWWGQPYWNCQALLDDDQAVTGPAAYSAAYRTFAEAVRSEPGMENVIFAYSTDKVRKLSDSSVTPAEAKVRDPESLSRDMLRARLVEELTGLGAAYESPPQEAIAALENEGQPPSALLEEYYLEAYPGDDLIDILGIDLYYPYERAASPADLEDMKAMASAVAAIGAAKGKPHALTETGTYRLHLLHRVSKLAAGASLTLYPADHVSKWHDTLFDESLRTEFLANYGLGSAGAVALSSAEVTSLFPDAGRGALTEDWYNTHLLDLAKSAGVAYALTWQTYYDGSDFDNKAVYYYVPFPGHPEADNFRRFAGDPAVCFGATACQ</sequence>
<dbReference type="EMBL" id="AM746676">
    <property type="protein sequence ID" value="CAN90965.1"/>
    <property type="molecule type" value="Genomic_DNA"/>
</dbReference>
<evidence type="ECO:0000256" key="5">
    <source>
        <dbReference type="SAM" id="MobiDB-lite"/>
    </source>
</evidence>
<feature type="domain" description="GH26" evidence="6">
    <location>
        <begin position="108"/>
        <end position="637"/>
    </location>
</feature>
<feature type="compositionally biased region" description="Low complexity" evidence="5">
    <location>
        <begin position="57"/>
        <end position="68"/>
    </location>
</feature>
<evidence type="ECO:0000313" key="8">
    <source>
        <dbReference type="Proteomes" id="UP000002139"/>
    </source>
</evidence>
<dbReference type="OrthoDB" id="9816550at2"/>
<dbReference type="InterPro" id="IPR000805">
    <property type="entry name" value="Glyco_hydro_26"/>
</dbReference>
<dbReference type="Gene3D" id="3.20.20.80">
    <property type="entry name" value="Glycosidases"/>
    <property type="match status" value="1"/>
</dbReference>
<evidence type="ECO:0000256" key="4">
    <source>
        <dbReference type="PROSITE-ProRule" id="PRU01100"/>
    </source>
</evidence>
<protein>
    <recommendedName>
        <fullName evidence="6">GH26 domain-containing protein</fullName>
    </recommendedName>
</protein>
<dbReference type="PANTHER" id="PTHR40079">
    <property type="entry name" value="MANNAN ENDO-1,4-BETA-MANNOSIDASE E-RELATED"/>
    <property type="match status" value="1"/>
</dbReference>
<dbReference type="InterPro" id="IPR017853">
    <property type="entry name" value="GH"/>
</dbReference>
<accession>A9EPC6</accession>
<organism evidence="7 8">
    <name type="scientific">Sorangium cellulosum (strain So ce56)</name>
    <name type="common">Polyangium cellulosum (strain So ce56)</name>
    <dbReference type="NCBI Taxonomy" id="448385"/>
    <lineage>
        <taxon>Bacteria</taxon>
        <taxon>Pseudomonadati</taxon>
        <taxon>Myxococcota</taxon>
        <taxon>Polyangia</taxon>
        <taxon>Polyangiales</taxon>
        <taxon>Polyangiaceae</taxon>
        <taxon>Sorangium</taxon>
    </lineage>
</organism>